<dbReference type="PANTHER" id="PTHR43745">
    <property type="entry name" value="NITROREDUCTASE MJ1384-RELATED"/>
    <property type="match status" value="1"/>
</dbReference>
<dbReference type="PANTHER" id="PTHR43745:SF2">
    <property type="entry name" value="NITROREDUCTASE MJ1384-RELATED"/>
    <property type="match status" value="1"/>
</dbReference>
<feature type="domain" description="Nitroreductase" evidence="2">
    <location>
        <begin position="31"/>
        <end position="201"/>
    </location>
</feature>
<comment type="caution">
    <text evidence="3">The sequence shown here is derived from an EMBL/GenBank/DDBJ whole genome shotgun (WGS) entry which is preliminary data.</text>
</comment>
<evidence type="ECO:0000259" key="2">
    <source>
        <dbReference type="Pfam" id="PF00881"/>
    </source>
</evidence>
<protein>
    <recommendedName>
        <fullName evidence="2">Nitroreductase domain-containing protein</fullName>
    </recommendedName>
</protein>
<feature type="transmembrane region" description="Helical" evidence="1">
    <location>
        <begin position="110"/>
        <end position="134"/>
    </location>
</feature>
<dbReference type="InterPro" id="IPR000415">
    <property type="entry name" value="Nitroreductase-like"/>
</dbReference>
<gene>
    <name evidence="3" type="ORF">AMK68_01305</name>
</gene>
<keyword evidence="1" id="KW-0812">Transmembrane</keyword>
<reference evidence="3 4" key="1">
    <citation type="journal article" date="2015" name="Microbiome">
        <title>Genomic resolution of linkages in carbon, nitrogen, and sulfur cycling among widespread estuary sediment bacteria.</title>
        <authorList>
            <person name="Baker B.J."/>
            <person name="Lazar C.S."/>
            <person name="Teske A.P."/>
            <person name="Dick G.J."/>
        </authorList>
    </citation>
    <scope>NUCLEOTIDE SEQUENCE [LARGE SCALE GENOMIC DNA]</scope>
    <source>
        <strain evidence="3">DG_56</strain>
    </source>
</reference>
<dbReference type="SUPFAM" id="SSF55469">
    <property type="entry name" value="FMN-dependent nitroreductase-like"/>
    <property type="match status" value="1"/>
</dbReference>
<dbReference type="EMBL" id="LIZY01000020">
    <property type="protein sequence ID" value="KPJ64560.1"/>
    <property type="molecule type" value="Genomic_DNA"/>
</dbReference>
<evidence type="ECO:0000313" key="4">
    <source>
        <dbReference type="Proteomes" id="UP000052020"/>
    </source>
</evidence>
<organism evidence="3 4">
    <name type="scientific">candidate division KD3-62 bacterium DG_56</name>
    <dbReference type="NCBI Taxonomy" id="1704032"/>
    <lineage>
        <taxon>Bacteria</taxon>
        <taxon>candidate division KD3-62</taxon>
    </lineage>
</organism>
<dbReference type="PATRIC" id="fig|1704032.3.peg.1185"/>
<evidence type="ECO:0000313" key="3">
    <source>
        <dbReference type="EMBL" id="KPJ64560.1"/>
    </source>
</evidence>
<name>A0A0S7XPZ0_9BACT</name>
<keyword evidence="1" id="KW-1133">Transmembrane helix</keyword>
<dbReference type="GO" id="GO:0016491">
    <property type="term" value="F:oxidoreductase activity"/>
    <property type="evidence" value="ECO:0007669"/>
    <property type="project" value="InterPro"/>
</dbReference>
<proteinExistence type="predicted"/>
<dbReference type="InterPro" id="IPR029479">
    <property type="entry name" value="Nitroreductase"/>
</dbReference>
<dbReference type="Pfam" id="PF00881">
    <property type="entry name" value="Nitroreductase"/>
    <property type="match status" value="1"/>
</dbReference>
<evidence type="ECO:0000256" key="1">
    <source>
        <dbReference type="SAM" id="Phobius"/>
    </source>
</evidence>
<keyword evidence="1" id="KW-0472">Membrane</keyword>
<sequence length="204" mass="21818">MIDAFAALAVGETLALPAGRRDGTMSVETAIARRRSCRRYAPDPLSMEQVAQLLWAAQGVTDARGMRAAPSAGACYPVEVLVVCEDGVFRYLPDKHAVAKMAEGDSRRSLAAAALGQSFAAAAPVCFVLTAYYYRTTSRYGERGLRYVHMDVACAAENVHLQAEALDLNSVAIGAFDDDQVQEALGLDEDESPLYLIPVGRAAS</sequence>
<dbReference type="InterPro" id="IPR052544">
    <property type="entry name" value="Bacteriocin_Proc_Enz"/>
</dbReference>
<accession>A0A0S7XPZ0</accession>
<dbReference type="Proteomes" id="UP000052020">
    <property type="component" value="Unassembled WGS sequence"/>
</dbReference>
<dbReference type="InterPro" id="IPR020051">
    <property type="entry name" value="SagB-type_dehydrogenase"/>
</dbReference>
<dbReference type="CDD" id="cd02142">
    <property type="entry name" value="McbC_SagB-like_oxidoreductase"/>
    <property type="match status" value="1"/>
</dbReference>
<dbReference type="NCBIfam" id="TIGR03605">
    <property type="entry name" value="antibiot_sagB"/>
    <property type="match status" value="1"/>
</dbReference>
<dbReference type="Gene3D" id="3.40.109.10">
    <property type="entry name" value="NADH Oxidase"/>
    <property type="match status" value="1"/>
</dbReference>
<dbReference type="AlphaFoldDB" id="A0A0S7XPZ0"/>